<keyword evidence="1" id="KW-0812">Transmembrane</keyword>
<reference evidence="2" key="2">
    <citation type="journal article" date="2023" name="Food Microbiol.">
        <title>Evaluation of the fermentation potential of lactic acid bacteria isolated from herbs, fruits and vegetables as starter cultures in nut-based milk alternatives.</title>
        <authorList>
            <person name="Huang W."/>
            <person name="Dong A."/>
            <person name="Pham H.T."/>
            <person name="Zhou C."/>
            <person name="Huo Z."/>
            <person name="Watjen A.P."/>
            <person name="Prakash S."/>
            <person name="Bang-Berthelsen C.H."/>
            <person name="Turner M.S."/>
        </authorList>
    </citation>
    <scope>NUCLEOTIDE SEQUENCE</scope>
    <source>
        <strain evidence="2">3</strain>
    </source>
</reference>
<organism evidence="2 3">
    <name type="scientific">Lactococcus lactis</name>
    <dbReference type="NCBI Taxonomy" id="1358"/>
    <lineage>
        <taxon>Bacteria</taxon>
        <taxon>Bacillati</taxon>
        <taxon>Bacillota</taxon>
        <taxon>Bacilli</taxon>
        <taxon>Lactobacillales</taxon>
        <taxon>Streptococcaceae</taxon>
        <taxon>Lactococcus</taxon>
    </lineage>
</organism>
<evidence type="ECO:0000256" key="1">
    <source>
        <dbReference type="SAM" id="Phobius"/>
    </source>
</evidence>
<keyword evidence="1" id="KW-0472">Membrane</keyword>
<dbReference type="EMBL" id="JAOWLY010000009">
    <property type="protein sequence ID" value="MDG4984413.1"/>
    <property type="molecule type" value="Genomic_DNA"/>
</dbReference>
<dbReference type="AlphaFoldDB" id="A0A9X4S562"/>
<name>A0A9X4S562_9LACT</name>
<evidence type="ECO:0000313" key="3">
    <source>
        <dbReference type="Proteomes" id="UP001152614"/>
    </source>
</evidence>
<dbReference type="Proteomes" id="UP001152614">
    <property type="component" value="Unassembled WGS sequence"/>
</dbReference>
<feature type="transmembrane region" description="Helical" evidence="1">
    <location>
        <begin position="25"/>
        <end position="46"/>
    </location>
</feature>
<reference evidence="2" key="1">
    <citation type="submission" date="2022-10" db="EMBL/GenBank/DDBJ databases">
        <authorList>
            <person name="Turner M.S."/>
            <person name="Huang W."/>
        </authorList>
    </citation>
    <scope>NUCLEOTIDE SEQUENCE</scope>
    <source>
        <strain evidence="2">3</strain>
    </source>
</reference>
<dbReference type="RefSeq" id="WP_278229128.1">
    <property type="nucleotide sequence ID" value="NZ_JAOWLY010000009.1"/>
</dbReference>
<protein>
    <submittedName>
        <fullName evidence="2">Uncharacterized protein</fullName>
    </submittedName>
</protein>
<evidence type="ECO:0000313" key="2">
    <source>
        <dbReference type="EMBL" id="MDG4984413.1"/>
    </source>
</evidence>
<sequence length="175" mass="20783">MLEEYFFLVASKTIPMQHMTLDNKLSVAAIIISILAILGSFFTVFWQGRQSANRQKIDLESIFYKDIYWDYLVKKLPESRNFVQHNTVENRITGTDNIIDELNNIRRDSLFFKFTNENFYEEICEKLQNLEDKYVKADKMILEKYDEFNLEVDEMLTEIYDMITSKYTGSDTDKS</sequence>
<keyword evidence="1" id="KW-1133">Transmembrane helix</keyword>
<gene>
    <name evidence="2" type="ORF">OGZ51_09685</name>
</gene>
<accession>A0A9X4S562</accession>
<proteinExistence type="predicted"/>
<comment type="caution">
    <text evidence="2">The sequence shown here is derived from an EMBL/GenBank/DDBJ whole genome shotgun (WGS) entry which is preliminary data.</text>
</comment>